<accession>A0A1G6M7S6</accession>
<name>A0A1G6M7S6_9PSEU</name>
<evidence type="ECO:0000256" key="1">
    <source>
        <dbReference type="SAM" id="Coils"/>
    </source>
</evidence>
<keyword evidence="1" id="KW-0175">Coiled coil</keyword>
<reference evidence="3 4" key="1">
    <citation type="submission" date="2016-10" db="EMBL/GenBank/DDBJ databases">
        <authorList>
            <person name="de Groot N.N."/>
        </authorList>
    </citation>
    <scope>NUCLEOTIDE SEQUENCE [LARGE SCALE GENOMIC DNA]</scope>
    <source>
        <strain evidence="3 4">CGMCC 4.5506</strain>
    </source>
</reference>
<feature type="coiled-coil region" evidence="1">
    <location>
        <begin position="5"/>
        <end position="39"/>
    </location>
</feature>
<evidence type="ECO:0000256" key="2">
    <source>
        <dbReference type="SAM" id="MobiDB-lite"/>
    </source>
</evidence>
<evidence type="ECO:0000313" key="3">
    <source>
        <dbReference type="EMBL" id="SDC50995.1"/>
    </source>
</evidence>
<dbReference type="EMBL" id="FMZE01000002">
    <property type="protein sequence ID" value="SDC50995.1"/>
    <property type="molecule type" value="Genomic_DNA"/>
</dbReference>
<feature type="region of interest" description="Disordered" evidence="2">
    <location>
        <begin position="54"/>
        <end position="82"/>
    </location>
</feature>
<proteinExistence type="predicted"/>
<evidence type="ECO:0000313" key="4">
    <source>
        <dbReference type="Proteomes" id="UP000199494"/>
    </source>
</evidence>
<dbReference type="AlphaFoldDB" id="A0A1G6M7S6"/>
<protein>
    <submittedName>
        <fullName evidence="3">Uncharacterized protein</fullName>
    </submittedName>
</protein>
<sequence>MGTELAVLSAELDDLSTELDSLSAELDSLSAELADLSAELDGLSWGLAYGHRAGTHGHAGSGDHQLDGLDPEIGREHDGQPA</sequence>
<organism evidence="3 4">
    <name type="scientific">Prauserella marina</name>
    <dbReference type="NCBI Taxonomy" id="530584"/>
    <lineage>
        <taxon>Bacteria</taxon>
        <taxon>Bacillati</taxon>
        <taxon>Actinomycetota</taxon>
        <taxon>Actinomycetes</taxon>
        <taxon>Pseudonocardiales</taxon>
        <taxon>Pseudonocardiaceae</taxon>
        <taxon>Prauserella</taxon>
    </lineage>
</organism>
<dbReference type="Proteomes" id="UP000199494">
    <property type="component" value="Unassembled WGS sequence"/>
</dbReference>
<keyword evidence="4" id="KW-1185">Reference proteome</keyword>
<feature type="compositionally biased region" description="Basic and acidic residues" evidence="2">
    <location>
        <begin position="64"/>
        <end position="82"/>
    </location>
</feature>
<dbReference type="RefSeq" id="WP_110057667.1">
    <property type="nucleotide sequence ID" value="NZ_CP016353.1"/>
</dbReference>
<gene>
    <name evidence="3" type="ORF">SAMN05421630_102369</name>
</gene>